<dbReference type="RefSeq" id="XP_016253344.1">
    <property type="nucleotide sequence ID" value="XM_016391442.1"/>
</dbReference>
<dbReference type="Gene3D" id="1.20.5.170">
    <property type="match status" value="1"/>
</dbReference>
<evidence type="ECO:0000313" key="3">
    <source>
        <dbReference type="EMBL" id="KIW33128.1"/>
    </source>
</evidence>
<dbReference type="PANTHER" id="PTHR38116">
    <property type="entry name" value="CHROMOSOME 7, WHOLE GENOME SHOTGUN SEQUENCE"/>
    <property type="match status" value="1"/>
</dbReference>
<keyword evidence="4" id="KW-1185">Reference proteome</keyword>
<dbReference type="CDD" id="cd14688">
    <property type="entry name" value="bZIP_YAP"/>
    <property type="match status" value="1"/>
</dbReference>
<evidence type="ECO:0000259" key="2">
    <source>
        <dbReference type="PROSITE" id="PS00036"/>
    </source>
</evidence>
<dbReference type="GeneID" id="27343813"/>
<dbReference type="InterPro" id="IPR021833">
    <property type="entry name" value="DUF3425"/>
</dbReference>
<feature type="domain" description="BZIP" evidence="2">
    <location>
        <begin position="24"/>
        <end position="38"/>
    </location>
</feature>
<dbReference type="HOGENOM" id="CLU_038488_0_0_1"/>
<protein>
    <recommendedName>
        <fullName evidence="2">BZIP domain-containing protein</fullName>
    </recommendedName>
</protein>
<reference evidence="3 4" key="1">
    <citation type="submission" date="2015-01" db="EMBL/GenBank/DDBJ databases">
        <title>The Genome Sequence of Cladophialophora immunda CBS83496.</title>
        <authorList>
            <consortium name="The Broad Institute Genomics Platform"/>
            <person name="Cuomo C."/>
            <person name="de Hoog S."/>
            <person name="Gorbushina A."/>
            <person name="Stielow B."/>
            <person name="Teixiera M."/>
            <person name="Abouelleil A."/>
            <person name="Chapman S.B."/>
            <person name="Priest M."/>
            <person name="Young S.K."/>
            <person name="Wortman J."/>
            <person name="Nusbaum C."/>
            <person name="Birren B."/>
        </authorList>
    </citation>
    <scope>NUCLEOTIDE SEQUENCE [LARGE SCALE GENOMIC DNA]</scope>
    <source>
        <strain evidence="3 4">CBS 83496</strain>
    </source>
</reference>
<dbReference type="Proteomes" id="UP000054466">
    <property type="component" value="Unassembled WGS sequence"/>
</dbReference>
<dbReference type="EMBL" id="KN847041">
    <property type="protein sequence ID" value="KIW33128.1"/>
    <property type="molecule type" value="Genomic_DNA"/>
</dbReference>
<sequence>MGEPSTGATYLLRPDTRNSSWHTRRQRNCVAQKAYRQRKTLYLRQLEQKLESASKSEFDRCKELEESNALYRDQLLNAYKKLESTRISLEGVLDSVAFALGMQTRRKRSQNQEDMDTDTQRPHGQETVVYDQLARSELEESQIVEAKTPLDIAFDGEDQGQAAPQNSSVAVSDLRPHNAHDPFDDVFSSTEAFESLSQDPVAISLFDVEQPSLPQVELQEKETEPHEISSSMDVSEMALFTSQPNIFGPRVSLDLPFDITQMGYRRFKDMQDSGPILRDEHGNQVRTTNSPFSDHLSLVEHLLGQKWQKLAPCRDREPRSLQNAVSFMISTFTCLSWQTMTTFLAHTQAHKSVVHVTSWHLNPDPQIYSKIDPWYRATQIQLSVPHPVVIDWVPFPPLRDRLIIFHSSNPRLDEIICEIADCYAAEVDLSKLVVGANPCLAFLRVFDTITAISNDESTNSAPNEPNDTTLPAPSIAALFSNKHLALQTFHLLRMDRGQGLLKLDPTFFERHPELYDNRAELLIARGIAIRPPLSAGARAMTPIPKALDPKTLTKYIEMAKWAYDLSISDDGIKV</sequence>
<gene>
    <name evidence="3" type="ORF">PV07_04619</name>
</gene>
<organism evidence="3 4">
    <name type="scientific">Cladophialophora immunda</name>
    <dbReference type="NCBI Taxonomy" id="569365"/>
    <lineage>
        <taxon>Eukaryota</taxon>
        <taxon>Fungi</taxon>
        <taxon>Dikarya</taxon>
        <taxon>Ascomycota</taxon>
        <taxon>Pezizomycotina</taxon>
        <taxon>Eurotiomycetes</taxon>
        <taxon>Chaetothyriomycetidae</taxon>
        <taxon>Chaetothyriales</taxon>
        <taxon>Herpotrichiellaceae</taxon>
        <taxon>Cladophialophora</taxon>
    </lineage>
</organism>
<accession>A0A0D2CPH5</accession>
<feature type="region of interest" description="Disordered" evidence="1">
    <location>
        <begin position="156"/>
        <end position="182"/>
    </location>
</feature>
<dbReference type="InterPro" id="IPR004827">
    <property type="entry name" value="bZIP"/>
</dbReference>
<dbReference type="VEuPathDB" id="FungiDB:PV07_04619"/>
<name>A0A0D2CPH5_9EURO</name>
<feature type="region of interest" description="Disordered" evidence="1">
    <location>
        <begin position="104"/>
        <end position="125"/>
    </location>
</feature>
<dbReference type="SUPFAM" id="SSF57959">
    <property type="entry name" value="Leucine zipper domain"/>
    <property type="match status" value="1"/>
</dbReference>
<dbReference type="OrthoDB" id="10261951at2759"/>
<evidence type="ECO:0000313" key="4">
    <source>
        <dbReference type="Proteomes" id="UP000054466"/>
    </source>
</evidence>
<evidence type="ECO:0000256" key="1">
    <source>
        <dbReference type="SAM" id="MobiDB-lite"/>
    </source>
</evidence>
<dbReference type="PROSITE" id="PS00036">
    <property type="entry name" value="BZIP_BASIC"/>
    <property type="match status" value="1"/>
</dbReference>
<dbReference type="InterPro" id="IPR046347">
    <property type="entry name" value="bZIP_sf"/>
</dbReference>
<dbReference type="Pfam" id="PF11905">
    <property type="entry name" value="DUF3425"/>
    <property type="match status" value="1"/>
</dbReference>
<dbReference type="AlphaFoldDB" id="A0A0D2CPH5"/>
<dbReference type="PANTHER" id="PTHR38116:SF9">
    <property type="entry name" value="BZIP DOMAIN-CONTAINING PROTEIN"/>
    <property type="match status" value="1"/>
</dbReference>
<proteinExistence type="predicted"/>
<dbReference type="GO" id="GO:0003700">
    <property type="term" value="F:DNA-binding transcription factor activity"/>
    <property type="evidence" value="ECO:0007669"/>
    <property type="project" value="InterPro"/>
</dbReference>